<dbReference type="AlphaFoldDB" id="A0A2M7WRK8"/>
<sequence>MDDQNNVNVEGSAPSGTSAGPVIGIIVILVIIILGGLYFWGQRESDDTILNDTLDTINLQSDSDEVDAIEADLNATDIESLDSEINAS</sequence>
<dbReference type="Proteomes" id="UP000230758">
    <property type="component" value="Unassembled WGS sequence"/>
</dbReference>
<evidence type="ECO:0000256" key="1">
    <source>
        <dbReference type="SAM" id="Phobius"/>
    </source>
</evidence>
<protein>
    <submittedName>
        <fullName evidence="2">Uncharacterized protein</fullName>
    </submittedName>
</protein>
<comment type="caution">
    <text evidence="2">The sequence shown here is derived from an EMBL/GenBank/DDBJ whole genome shotgun (WGS) entry which is preliminary data.</text>
</comment>
<evidence type="ECO:0000313" key="2">
    <source>
        <dbReference type="EMBL" id="PJA32624.1"/>
    </source>
</evidence>
<keyword evidence="1" id="KW-0472">Membrane</keyword>
<reference evidence="3" key="1">
    <citation type="submission" date="2017-09" db="EMBL/GenBank/DDBJ databases">
        <title>Depth-based differentiation of microbial function through sediment-hosted aquifers and enrichment of novel symbionts in the deep terrestrial subsurface.</title>
        <authorList>
            <person name="Probst A.J."/>
            <person name="Ladd B."/>
            <person name="Jarett J.K."/>
            <person name="Geller-Mcgrath D.E."/>
            <person name="Sieber C.M.K."/>
            <person name="Emerson J.B."/>
            <person name="Anantharaman K."/>
            <person name="Thomas B.C."/>
            <person name="Malmstrom R."/>
            <person name="Stieglmeier M."/>
            <person name="Klingl A."/>
            <person name="Woyke T."/>
            <person name="Ryan C.M."/>
            <person name="Banfield J.F."/>
        </authorList>
    </citation>
    <scope>NUCLEOTIDE SEQUENCE [LARGE SCALE GENOMIC DNA]</scope>
</reference>
<keyword evidence="1" id="KW-1133">Transmembrane helix</keyword>
<dbReference type="EMBL" id="PFXF01000025">
    <property type="protein sequence ID" value="PJA32624.1"/>
    <property type="molecule type" value="Genomic_DNA"/>
</dbReference>
<organism evidence="2 3">
    <name type="scientific">Candidatus Zambryskibacteria bacterium CG_4_9_14_3_um_filter_42_15</name>
    <dbReference type="NCBI Taxonomy" id="1975112"/>
    <lineage>
        <taxon>Bacteria</taxon>
        <taxon>Candidatus Zambryskiibacteriota</taxon>
    </lineage>
</organism>
<evidence type="ECO:0000313" key="3">
    <source>
        <dbReference type="Proteomes" id="UP000230758"/>
    </source>
</evidence>
<name>A0A2M7WRK8_9BACT</name>
<accession>A0A2M7WRK8</accession>
<gene>
    <name evidence="2" type="ORF">CO185_02255</name>
</gene>
<keyword evidence="1" id="KW-0812">Transmembrane</keyword>
<proteinExistence type="predicted"/>
<feature type="transmembrane region" description="Helical" evidence="1">
    <location>
        <begin position="20"/>
        <end position="40"/>
    </location>
</feature>